<comment type="subcellular location">
    <subcellularLocation>
        <location evidence="1">Cell outer membrane</location>
    </subcellularLocation>
</comment>
<proteinExistence type="inferred from homology"/>
<protein>
    <submittedName>
        <fullName evidence="8">Outer membrane protein</fullName>
    </submittedName>
</protein>
<gene>
    <name evidence="8" type="ORF">BvMPK_3954</name>
</gene>
<feature type="domain" description="SusD-like N-terminal" evidence="7">
    <location>
        <begin position="24"/>
        <end position="227"/>
    </location>
</feature>
<evidence type="ECO:0000259" key="6">
    <source>
        <dbReference type="Pfam" id="PF07980"/>
    </source>
</evidence>
<sequence>MIRKYLLYAFAFTSLIFTSCMDSFLDRNPYGAIDETTFYTEAEHANLGAMACYAKLQCLNGHWAFAQLELGMTGDFSSAGFKDAQPFYGATFNPNESSIVQGVWKRCYEGIAVCNINIDGISKMGDQIIAAEKRNMYLAETRFIRAFWYLRLVQFYGDVPLRSASVNDPTNSSEVQLAATSKEEIFKSLIIPDLEFATENLPDKWDEAYTHRATKGTAFAYLSEAYLIMKDYENALKAGLEVEKFDYELLDDPGRVFHIEEENSKEIIFSVGIAEGIDKYRRELYFGSKEDLGGDLGHLMRGDTYSADYFYPSKEFVDFFQVIDGKSIKDNSPYFDASQAWKNRDPRFDGTFFTIMDEVVTTTGKKMNWRDEWLVNTPTGYDIQKRGVWYGEESWTQRVDVHLMRLPRVYLHIAEAYALQANPDFEKCSEYVEKVRSRARRFALAHPDKYIPEGLDESKVLPPFVIDSKESAMEAINYESRVEFFTEDVIRYFDLKRWGTLAEEWSRVGDFIWEDKLYNLPYPAAELSANPNLKQSHIGWGN</sequence>
<dbReference type="InterPro" id="IPR011990">
    <property type="entry name" value="TPR-like_helical_dom_sf"/>
</dbReference>
<accession>A0A0N7J7Z0</accession>
<evidence type="ECO:0000256" key="2">
    <source>
        <dbReference type="ARBA" id="ARBA00006275"/>
    </source>
</evidence>
<name>A0A0N7J7Z0_PHOVU</name>
<keyword evidence="5" id="KW-0998">Cell outer membrane</keyword>
<dbReference type="Pfam" id="PF14322">
    <property type="entry name" value="SusD-like_3"/>
    <property type="match status" value="1"/>
</dbReference>
<dbReference type="SUPFAM" id="SSF48452">
    <property type="entry name" value="TPR-like"/>
    <property type="match status" value="1"/>
</dbReference>
<evidence type="ECO:0000256" key="4">
    <source>
        <dbReference type="ARBA" id="ARBA00023136"/>
    </source>
</evidence>
<organism evidence="8 9">
    <name type="scientific">Phocaeicola vulgatus</name>
    <name type="common">Bacteroides vulgatus</name>
    <dbReference type="NCBI Taxonomy" id="821"/>
    <lineage>
        <taxon>Bacteria</taxon>
        <taxon>Pseudomonadati</taxon>
        <taxon>Bacteroidota</taxon>
        <taxon>Bacteroidia</taxon>
        <taxon>Bacteroidales</taxon>
        <taxon>Bacteroidaceae</taxon>
        <taxon>Phocaeicola</taxon>
    </lineage>
</organism>
<dbReference type="AlphaFoldDB" id="A0A0N7J7Z0"/>
<dbReference type="InterPro" id="IPR033985">
    <property type="entry name" value="SusD-like_N"/>
</dbReference>
<dbReference type="EMBL" id="CP013020">
    <property type="protein sequence ID" value="ALK86506.1"/>
    <property type="molecule type" value="Genomic_DNA"/>
</dbReference>
<evidence type="ECO:0000256" key="5">
    <source>
        <dbReference type="ARBA" id="ARBA00023237"/>
    </source>
</evidence>
<comment type="similarity">
    <text evidence="2">Belongs to the SusD family.</text>
</comment>
<dbReference type="InterPro" id="IPR012944">
    <property type="entry name" value="SusD_RagB_dom"/>
</dbReference>
<reference evidence="8 9" key="2">
    <citation type="journal article" date="2016" name="Genome Biol. Evol.">
        <title>Extensive mobilome-driven genome diversification in mouse gut-associated Bacteroides vulgatus mpk.</title>
        <authorList>
            <person name="Lange A."/>
            <person name="Beier S."/>
            <person name="Steimle A."/>
            <person name="Autenrieth I.B."/>
            <person name="Huson D.H."/>
            <person name="Frick J.S."/>
        </authorList>
    </citation>
    <scope>NUCLEOTIDE SEQUENCE [LARGE SCALE GENOMIC DNA]</scope>
    <source>
        <strain evidence="9">mpk</strain>
    </source>
</reference>
<dbReference type="RefSeq" id="WP_084830394.1">
    <property type="nucleotide sequence ID" value="NZ_CP143952.1"/>
</dbReference>
<feature type="domain" description="RagB/SusD" evidence="6">
    <location>
        <begin position="301"/>
        <end position="540"/>
    </location>
</feature>
<dbReference type="Proteomes" id="UP000061587">
    <property type="component" value="Chromosome"/>
</dbReference>
<dbReference type="GO" id="GO:0009279">
    <property type="term" value="C:cell outer membrane"/>
    <property type="evidence" value="ECO:0007669"/>
    <property type="project" value="UniProtKB-SubCell"/>
</dbReference>
<evidence type="ECO:0000256" key="3">
    <source>
        <dbReference type="ARBA" id="ARBA00022729"/>
    </source>
</evidence>
<dbReference type="PROSITE" id="PS51257">
    <property type="entry name" value="PROKAR_LIPOPROTEIN"/>
    <property type="match status" value="1"/>
</dbReference>
<evidence type="ECO:0000256" key="1">
    <source>
        <dbReference type="ARBA" id="ARBA00004442"/>
    </source>
</evidence>
<reference evidence="9" key="1">
    <citation type="submission" date="2015-10" db="EMBL/GenBank/DDBJ databases">
        <title>Extensive mobilome-driven genome diversification in gut-associated Bacteroides vulgatus mpk.</title>
        <authorList>
            <person name="Beier S."/>
            <person name="Lange A."/>
            <person name="Huson D.H."/>
            <person name="Frick J.-S."/>
            <person name="Autenrieth I.B."/>
        </authorList>
    </citation>
    <scope>NUCLEOTIDE SEQUENCE [LARGE SCALE GENOMIC DNA]</scope>
    <source>
        <strain evidence="9">mpk</strain>
    </source>
</reference>
<evidence type="ECO:0000313" key="9">
    <source>
        <dbReference type="Proteomes" id="UP000061587"/>
    </source>
</evidence>
<dbReference type="Gene3D" id="1.25.40.390">
    <property type="match status" value="1"/>
</dbReference>
<dbReference type="Pfam" id="PF07980">
    <property type="entry name" value="SusD_RagB"/>
    <property type="match status" value="1"/>
</dbReference>
<evidence type="ECO:0000313" key="8">
    <source>
        <dbReference type="EMBL" id="ALK86506.1"/>
    </source>
</evidence>
<dbReference type="PATRIC" id="fig|821.40.peg.4736"/>
<keyword evidence="3" id="KW-0732">Signal</keyword>
<keyword evidence="4" id="KW-0472">Membrane</keyword>
<evidence type="ECO:0000259" key="7">
    <source>
        <dbReference type="Pfam" id="PF14322"/>
    </source>
</evidence>